<evidence type="ECO:0000256" key="1">
    <source>
        <dbReference type="SAM" id="Phobius"/>
    </source>
</evidence>
<name>A0A0M9AMC3_9EURY</name>
<reference evidence="3 5" key="1">
    <citation type="submission" date="2015-08" db="EMBL/GenBank/DDBJ databases">
        <title>Genomes of Isolates from Cabo Rojo, PR.</title>
        <authorList>
            <person name="Sanchez-Nieves R.L."/>
            <person name="Montalvo-Rodriguez R."/>
        </authorList>
    </citation>
    <scope>NUCLEOTIDE SEQUENCE [LARGE SCALE GENOMIC DNA]</scope>
    <source>
        <strain evidence="3 5">SL3</strain>
    </source>
</reference>
<dbReference type="Proteomes" id="UP000037729">
    <property type="component" value="Unassembled WGS sequence"/>
</dbReference>
<proteinExistence type="predicted"/>
<evidence type="ECO:0000313" key="4">
    <source>
        <dbReference type="EMBL" id="NLV05135.1"/>
    </source>
</evidence>
<evidence type="ECO:0000259" key="2">
    <source>
        <dbReference type="Pfam" id="PF25938"/>
    </source>
</evidence>
<dbReference type="Proteomes" id="UP000610611">
    <property type="component" value="Unassembled WGS sequence"/>
</dbReference>
<keyword evidence="1" id="KW-1133">Transmembrane helix</keyword>
<dbReference type="Pfam" id="PF25938">
    <property type="entry name" value="DUF7981"/>
    <property type="match status" value="1"/>
</dbReference>
<feature type="transmembrane region" description="Helical" evidence="1">
    <location>
        <begin position="35"/>
        <end position="55"/>
    </location>
</feature>
<comment type="caution">
    <text evidence="3">The sequence shown here is derived from an EMBL/GenBank/DDBJ whole genome shotgun (WGS) entry which is preliminary data.</text>
</comment>
<accession>A0A0M9AMC3</accession>
<dbReference type="RefSeq" id="WP_053966657.1">
    <property type="nucleotide sequence ID" value="NZ_JAWJXX010000021.1"/>
</dbReference>
<dbReference type="EMBL" id="LIUF01000001">
    <property type="protein sequence ID" value="KOX94892.1"/>
    <property type="molecule type" value="Genomic_DNA"/>
</dbReference>
<dbReference type="InterPro" id="IPR058287">
    <property type="entry name" value="DUF7981"/>
</dbReference>
<organism evidence="3 5">
    <name type="scientific">Haloarcula rubripromontorii</name>
    <dbReference type="NCBI Taxonomy" id="1705562"/>
    <lineage>
        <taxon>Archaea</taxon>
        <taxon>Methanobacteriati</taxon>
        <taxon>Methanobacteriota</taxon>
        <taxon>Stenosarchaea group</taxon>
        <taxon>Halobacteria</taxon>
        <taxon>Halobacteriales</taxon>
        <taxon>Haloarculaceae</taxon>
        <taxon>Haloarcula</taxon>
    </lineage>
</organism>
<keyword evidence="1" id="KW-0472">Membrane</keyword>
<feature type="domain" description="DUF7981" evidence="2">
    <location>
        <begin position="1"/>
        <end position="64"/>
    </location>
</feature>
<evidence type="ECO:0000313" key="3">
    <source>
        <dbReference type="EMBL" id="KOX94892.1"/>
    </source>
</evidence>
<dbReference type="STRING" id="1705562.AMS69_03265"/>
<dbReference type="AlphaFoldDB" id="A0A0M9AMC3"/>
<reference evidence="4" key="2">
    <citation type="submission" date="2019-12" db="EMBL/GenBank/DDBJ databases">
        <title>The whole-genome sequencing of Haloarcula japonica strain pws8.</title>
        <authorList>
            <person name="Verma D.K."/>
            <person name="Gopal K."/>
            <person name="Prasad E.S."/>
        </authorList>
    </citation>
    <scope>NUCLEOTIDE SEQUENCE</scope>
    <source>
        <strain evidence="4">Pws8</strain>
    </source>
</reference>
<protein>
    <recommendedName>
        <fullName evidence="2">DUF7981 domain-containing protein</fullName>
    </recommendedName>
</protein>
<gene>
    <name evidence="3" type="ORF">AMS69_03265</name>
    <name evidence="4" type="ORF">GOC83_03135</name>
</gene>
<keyword evidence="1" id="KW-0812">Transmembrane</keyword>
<dbReference type="EMBL" id="WOWB01000001">
    <property type="protein sequence ID" value="NLV05135.1"/>
    <property type="molecule type" value="Genomic_DNA"/>
</dbReference>
<dbReference type="PATRIC" id="fig|1705562.3.peg.1609"/>
<sequence length="67" mass="6914">MNPRTKGSLLWGVVGGLAFLVLVQGYELLAGIPVSIPAKAGVAVAVGIGATLASYRLQPRLVRNESP</sequence>
<evidence type="ECO:0000313" key="5">
    <source>
        <dbReference type="Proteomes" id="UP000037729"/>
    </source>
</evidence>
<keyword evidence="5" id="KW-1185">Reference proteome</keyword>